<proteinExistence type="predicted"/>
<dbReference type="SMART" id="SM00717">
    <property type="entry name" value="SANT"/>
    <property type="match status" value="1"/>
</dbReference>
<dbReference type="KEGG" id="aqu:109580948"/>
<evidence type="ECO:0000313" key="5">
    <source>
        <dbReference type="Proteomes" id="UP000007879"/>
    </source>
</evidence>
<feature type="region of interest" description="Disordered" evidence="2">
    <location>
        <begin position="627"/>
        <end position="691"/>
    </location>
</feature>
<dbReference type="GeneID" id="109580948"/>
<sequence>MADSAYSGAPRDPLKEDMHLLLECITCKPPCTSSQKQALTLMADMYLMEDDNAREIFRTEGFLEAVIDLLKNTASLEVKQACLCTLACATDNNVNTQIRLCKSDVFTLLYSLLRSSEATLRLRSGTVVLLANIMNNNSQGQKMARETKLLYKLIDMFKSLIQEKDDLIADPILINYFQNIGNGLSVACDNPQNELNQCQCISIFPVAVHVLGLAAEGCCDLEGELVVLKSVINVFTSCIANNGNTQDKLYKVGGLRVMTRMLIKQKEKTITGGEDEKRQERLEFISCLMQAILAAVTNNDTNTKFLVSFKMVSLLLELLSDKGGLNPRQQLIAITCLETLIENSDDHCNCFIECNGESLLINLMAESVDESIDKMIPIVIKMSRNRLKVPQVIEEDEEEEGIFEAIDMPRHLDAAHGCMVNESAAAKNEGLLKKMSVIPFNTRINEWLEKAETQLQKPPLYSPSLGPADTTNKDNAPLINTTLPAPPSVCTSFNASTVKSRLTDLEMSLAEEKERRRCLEIELEEIKRREVSNHEMRGEEEEETTFKKPSFKPKRFKTRGEKNSMTRYKHKATPRPLTREGVQETKRKMYQSSKSIQLPNLGLVPYTSTPSERIIPHTTFPKRYSEQYHLSSHHQPIASPLTHSQPLVAPSTPKRQRPPSRIKLYKQHQIDQEHKKESHQPSSSLQHQESRNEITNIEISDDSHLTGCIGCMSSPAHTGDSLNSRNFIPSLSLSNSTCRYHRKITETVLTKKELHVVPEGPKEAVLPLEPFMTSKASNMEKDDVIFIENDNVVFSPLPSSPSQYNIIDSPISTITTSTQCTTSTVTMSNKENEAEPGMKSNRKNNRGLPLMTLSESTNGACRPLDEFIAKQVKEKAPKEMARKVAYDVSIPHHNRNKKKSTKGRQKSLFFTDEEVSYLRKGVSKLGPRWKHILNAYPFQEGRTSTSLKDKYRLIKDRK</sequence>
<feature type="compositionally biased region" description="Polar residues" evidence="2">
    <location>
        <begin position="680"/>
        <end position="691"/>
    </location>
</feature>
<dbReference type="Gene3D" id="1.25.10.10">
    <property type="entry name" value="Leucine-rich Repeat Variant"/>
    <property type="match status" value="2"/>
</dbReference>
<feature type="domain" description="HTH myb-type" evidence="3">
    <location>
        <begin position="910"/>
        <end position="958"/>
    </location>
</feature>
<dbReference type="SUPFAM" id="SSF48371">
    <property type="entry name" value="ARM repeat"/>
    <property type="match status" value="1"/>
</dbReference>
<feature type="region of interest" description="Disordered" evidence="2">
    <location>
        <begin position="552"/>
        <end position="579"/>
    </location>
</feature>
<dbReference type="InterPro" id="IPR011989">
    <property type="entry name" value="ARM-like"/>
</dbReference>
<keyword evidence="1" id="KW-0175">Coiled coil</keyword>
<dbReference type="InterPro" id="IPR001005">
    <property type="entry name" value="SANT/Myb"/>
</dbReference>
<dbReference type="InterPro" id="IPR016024">
    <property type="entry name" value="ARM-type_fold"/>
</dbReference>
<dbReference type="GO" id="GO:0070197">
    <property type="term" value="P:meiotic attachment of telomere to nuclear envelope"/>
    <property type="evidence" value="ECO:0007669"/>
    <property type="project" value="InterPro"/>
</dbReference>
<accession>A0AAN0IZC5</accession>
<feature type="compositionally biased region" description="Basic residues" evidence="2">
    <location>
        <begin position="654"/>
        <end position="666"/>
    </location>
</feature>
<dbReference type="Pfam" id="PF00249">
    <property type="entry name" value="Myb_DNA-binding"/>
    <property type="match status" value="1"/>
</dbReference>
<reference evidence="5" key="1">
    <citation type="journal article" date="2010" name="Nature">
        <title>The Amphimedon queenslandica genome and the evolution of animal complexity.</title>
        <authorList>
            <person name="Srivastava M."/>
            <person name="Simakov O."/>
            <person name="Chapman J."/>
            <person name="Fahey B."/>
            <person name="Gauthier M.E."/>
            <person name="Mitros T."/>
            <person name="Richards G.S."/>
            <person name="Conaco C."/>
            <person name="Dacre M."/>
            <person name="Hellsten U."/>
            <person name="Larroux C."/>
            <person name="Putnam N.H."/>
            <person name="Stanke M."/>
            <person name="Adamska M."/>
            <person name="Darling A."/>
            <person name="Degnan S.M."/>
            <person name="Oakley T.H."/>
            <person name="Plachetzki D.C."/>
            <person name="Zhai Y."/>
            <person name="Adamski M."/>
            <person name="Calcino A."/>
            <person name="Cummins S.F."/>
            <person name="Goodstein D.M."/>
            <person name="Harris C."/>
            <person name="Jackson D.J."/>
            <person name="Leys S.P."/>
            <person name="Shu S."/>
            <person name="Woodcroft B.J."/>
            <person name="Vervoort M."/>
            <person name="Kosik K.S."/>
            <person name="Manning G."/>
            <person name="Degnan B.M."/>
            <person name="Rokhsar D.S."/>
        </authorList>
    </citation>
    <scope>NUCLEOTIDE SEQUENCE [LARGE SCALE GENOMIC DNA]</scope>
</reference>
<organism evidence="4 5">
    <name type="scientific">Amphimedon queenslandica</name>
    <name type="common">Sponge</name>
    <dbReference type="NCBI Taxonomy" id="400682"/>
    <lineage>
        <taxon>Eukaryota</taxon>
        <taxon>Metazoa</taxon>
        <taxon>Porifera</taxon>
        <taxon>Demospongiae</taxon>
        <taxon>Heteroscleromorpha</taxon>
        <taxon>Haplosclerida</taxon>
        <taxon>Niphatidae</taxon>
        <taxon>Amphimedon</taxon>
    </lineage>
</organism>
<dbReference type="Gene3D" id="1.10.10.60">
    <property type="entry name" value="Homeodomain-like"/>
    <property type="match status" value="1"/>
</dbReference>
<dbReference type="InterPro" id="IPR009057">
    <property type="entry name" value="Homeodomain-like_sf"/>
</dbReference>
<evidence type="ECO:0000313" key="4">
    <source>
        <dbReference type="EnsemblMetazoa" id="XP_019850130.1"/>
    </source>
</evidence>
<evidence type="ECO:0000256" key="1">
    <source>
        <dbReference type="SAM" id="Coils"/>
    </source>
</evidence>
<name>A0AAN0IZC5_AMPQE</name>
<feature type="region of interest" description="Disordered" evidence="2">
    <location>
        <begin position="826"/>
        <end position="847"/>
    </location>
</feature>
<protein>
    <recommendedName>
        <fullName evidence="3">HTH myb-type domain-containing protein</fullName>
    </recommendedName>
</protein>
<dbReference type="InterPro" id="IPR042359">
    <property type="entry name" value="TERB1"/>
</dbReference>
<keyword evidence="5" id="KW-1185">Reference proteome</keyword>
<dbReference type="PANTHER" id="PTHR14014">
    <property type="entry name" value="TELOMERE REPEATS-BINDING BOUQUET FORMATION PROTEIN 1"/>
    <property type="match status" value="1"/>
</dbReference>
<dbReference type="PROSITE" id="PS51294">
    <property type="entry name" value="HTH_MYB"/>
    <property type="match status" value="1"/>
</dbReference>
<dbReference type="GO" id="GO:0007129">
    <property type="term" value="P:homologous chromosome pairing at meiosis"/>
    <property type="evidence" value="ECO:0007669"/>
    <property type="project" value="TreeGrafter"/>
</dbReference>
<evidence type="ECO:0000256" key="2">
    <source>
        <dbReference type="SAM" id="MobiDB-lite"/>
    </source>
</evidence>
<dbReference type="AlphaFoldDB" id="A0AAN0IZC5"/>
<feature type="coiled-coil region" evidence="1">
    <location>
        <begin position="502"/>
        <end position="529"/>
    </location>
</feature>
<dbReference type="EnsemblMetazoa" id="XM_019994571.1">
    <property type="protein sequence ID" value="XP_019850130.1"/>
    <property type="gene ID" value="LOC109580948"/>
</dbReference>
<dbReference type="SUPFAM" id="SSF46689">
    <property type="entry name" value="Homeodomain-like"/>
    <property type="match status" value="1"/>
</dbReference>
<dbReference type="RefSeq" id="XP_019850130.1">
    <property type="nucleotide sequence ID" value="XM_019994571.1"/>
</dbReference>
<feature type="compositionally biased region" description="Basic and acidic residues" evidence="2">
    <location>
        <begin position="668"/>
        <end position="679"/>
    </location>
</feature>
<dbReference type="InterPro" id="IPR017930">
    <property type="entry name" value="Myb_dom"/>
</dbReference>
<dbReference type="CDD" id="cd11660">
    <property type="entry name" value="SANT_TRF"/>
    <property type="match status" value="1"/>
</dbReference>
<dbReference type="Proteomes" id="UP000007879">
    <property type="component" value="Unassembled WGS sequence"/>
</dbReference>
<evidence type="ECO:0000259" key="3">
    <source>
        <dbReference type="PROSITE" id="PS51294"/>
    </source>
</evidence>
<dbReference type="PANTHER" id="PTHR14014:SF0">
    <property type="entry name" value="TELOMERE REPEATS-BINDING BOUQUET FORMATION PROTEIN 1"/>
    <property type="match status" value="1"/>
</dbReference>
<reference evidence="4" key="2">
    <citation type="submission" date="2024-06" db="UniProtKB">
        <authorList>
            <consortium name="EnsemblMetazoa"/>
        </authorList>
    </citation>
    <scope>IDENTIFICATION</scope>
</reference>